<feature type="transmembrane region" description="Helical" evidence="1">
    <location>
        <begin position="67"/>
        <end position="86"/>
    </location>
</feature>
<keyword evidence="1" id="KW-0812">Transmembrane</keyword>
<organism evidence="2 4">
    <name type="scientific">Candidatus Chlorohelix allophototropha</name>
    <dbReference type="NCBI Taxonomy" id="3003348"/>
    <lineage>
        <taxon>Bacteria</taxon>
        <taxon>Bacillati</taxon>
        <taxon>Chloroflexota</taxon>
        <taxon>Chloroflexia</taxon>
        <taxon>Candidatus Chloroheliales</taxon>
        <taxon>Candidatus Chloroheliaceae</taxon>
        <taxon>Candidatus Chlorohelix</taxon>
    </lineage>
</organism>
<accession>A0A8T7LZW6</accession>
<evidence type="ECO:0000313" key="5">
    <source>
        <dbReference type="Proteomes" id="UP001431572"/>
    </source>
</evidence>
<dbReference type="AlphaFoldDB" id="A0A8T7LZW6"/>
<dbReference type="Proteomes" id="UP001431572">
    <property type="component" value="Chromosome 1"/>
</dbReference>
<evidence type="ECO:0000256" key="1">
    <source>
        <dbReference type="SAM" id="Phobius"/>
    </source>
</evidence>
<dbReference type="EMBL" id="JACATZ010000001">
    <property type="protein sequence ID" value="NWJ45149.1"/>
    <property type="molecule type" value="Genomic_DNA"/>
</dbReference>
<dbReference type="EMBL" id="CP128399">
    <property type="protein sequence ID" value="WJW67028.1"/>
    <property type="molecule type" value="Genomic_DNA"/>
</dbReference>
<keyword evidence="5" id="KW-1185">Reference proteome</keyword>
<feature type="transmembrane region" description="Helical" evidence="1">
    <location>
        <begin position="98"/>
        <end position="115"/>
    </location>
</feature>
<dbReference type="RefSeq" id="WP_341468923.1">
    <property type="nucleotide sequence ID" value="NZ_CP128399.1"/>
</dbReference>
<reference evidence="3" key="2">
    <citation type="journal article" date="2024" name="Nature">
        <title>Anoxygenic phototroph of the Chloroflexota uses a type I reaction centre.</title>
        <authorList>
            <person name="Tsuji J.M."/>
            <person name="Shaw N.A."/>
            <person name="Nagashima S."/>
            <person name="Venkiteswaran J.J."/>
            <person name="Schiff S.L."/>
            <person name="Watanabe T."/>
            <person name="Fukui M."/>
            <person name="Hanada S."/>
            <person name="Tank M."/>
            <person name="Neufeld J.D."/>
        </authorList>
    </citation>
    <scope>NUCLEOTIDE SEQUENCE</scope>
    <source>
        <strain evidence="3">L227-S17</strain>
    </source>
</reference>
<keyword evidence="1" id="KW-1133">Transmembrane helix</keyword>
<keyword evidence="1" id="KW-0472">Membrane</keyword>
<dbReference type="Proteomes" id="UP000521676">
    <property type="component" value="Unassembled WGS sequence"/>
</dbReference>
<proteinExistence type="predicted"/>
<dbReference type="Pfam" id="PF14087">
    <property type="entry name" value="DUF4267"/>
    <property type="match status" value="1"/>
</dbReference>
<gene>
    <name evidence="2" type="ORF">HXX08_04640</name>
    <name evidence="3" type="ORF">OZ401_000276</name>
</gene>
<sequence length="133" mass="13834">MKKAIASLLGLATLGVGITGIVSPKFLSKVMGVKAPEASHFLLRAIGVRDVAFGLGILAHRNKPREAAFWVYSIGAVVAADGIGRLPGVKNEGVRAEVYQAAGVATACFITGFLLSSSVIEKEETPAQVGEKK</sequence>
<name>A0A8T7LZW6_9CHLR</name>
<protein>
    <submittedName>
        <fullName evidence="2">DUF4267 domain-containing protein</fullName>
    </submittedName>
</protein>
<evidence type="ECO:0000313" key="2">
    <source>
        <dbReference type="EMBL" id="NWJ45149.1"/>
    </source>
</evidence>
<feature type="transmembrane region" description="Helical" evidence="1">
    <location>
        <begin position="41"/>
        <end position="60"/>
    </location>
</feature>
<dbReference type="InterPro" id="IPR025363">
    <property type="entry name" value="DUF4267"/>
</dbReference>
<evidence type="ECO:0000313" key="4">
    <source>
        <dbReference type="Proteomes" id="UP000521676"/>
    </source>
</evidence>
<reference evidence="2 4" key="1">
    <citation type="submission" date="2020-06" db="EMBL/GenBank/DDBJ databases">
        <title>Anoxygenic phototrophic Chloroflexota member uses a Type I reaction center.</title>
        <authorList>
            <person name="Tsuji J.M."/>
            <person name="Shaw N.A."/>
            <person name="Nagashima S."/>
            <person name="Venkiteswaran J."/>
            <person name="Schiff S.L."/>
            <person name="Hanada S."/>
            <person name="Tank M."/>
            <person name="Neufeld J.D."/>
        </authorList>
    </citation>
    <scope>NUCLEOTIDE SEQUENCE [LARGE SCALE GENOMIC DNA]</scope>
    <source>
        <strain evidence="2">L227-S17</strain>
    </source>
</reference>
<evidence type="ECO:0000313" key="3">
    <source>
        <dbReference type="EMBL" id="WJW67028.1"/>
    </source>
</evidence>